<evidence type="ECO:0000256" key="1">
    <source>
        <dbReference type="ARBA" id="ARBA00000085"/>
    </source>
</evidence>
<dbReference type="SMART" id="SM00091">
    <property type="entry name" value="PAS"/>
    <property type="match status" value="1"/>
</dbReference>
<dbReference type="InterPro" id="IPR036890">
    <property type="entry name" value="HATPase_C_sf"/>
</dbReference>
<protein>
    <recommendedName>
        <fullName evidence="2">histidine kinase</fullName>
        <ecNumber evidence="2">2.7.13.3</ecNumber>
    </recommendedName>
</protein>
<organism evidence="7 8">
    <name type="scientific">Desulfotignum phosphitoxidans DSM 13687</name>
    <dbReference type="NCBI Taxonomy" id="1286635"/>
    <lineage>
        <taxon>Bacteria</taxon>
        <taxon>Pseudomonadati</taxon>
        <taxon>Thermodesulfobacteriota</taxon>
        <taxon>Desulfobacteria</taxon>
        <taxon>Desulfobacterales</taxon>
        <taxon>Desulfobacteraceae</taxon>
        <taxon>Desulfotignum</taxon>
    </lineage>
</organism>
<accession>S0FUL0</accession>
<dbReference type="InterPro" id="IPR003661">
    <property type="entry name" value="HisK_dim/P_dom"/>
</dbReference>
<dbReference type="SUPFAM" id="SSF55874">
    <property type="entry name" value="ATPase domain of HSP90 chaperone/DNA topoisomerase II/histidine kinase"/>
    <property type="match status" value="1"/>
</dbReference>
<dbReference type="NCBIfam" id="TIGR00229">
    <property type="entry name" value="sensory_box"/>
    <property type="match status" value="1"/>
</dbReference>
<dbReference type="InterPro" id="IPR003018">
    <property type="entry name" value="GAF"/>
</dbReference>
<sequence length="642" mass="72729">MTDPNTRDPLLQKIKTLEARLAEQEALWEKDRIAAEYHRRFLQFIPYPVLIRNAKGLITYLNPAFTHTFGWTPEELKGTRGRQYIPARLQGELAKKIKALPPNRNVVKLTTRRLTKTGQVLDVVVRIGIDRDEDLQPARMVMVFRDVTMEKRIDRNQGAINRISQALPQYPELSRLVEYISNEIKELLGTLGANVMLLDDKGEEFYVLGMAHDDPTTRERVIKTRFPVDELLSGQVVQSGKPLIMNYLPENPDTFKSRDEKIGYRIKNVMVVPLHSNTRIIGVISADNKKEGTFDQTDLKTLSTIAATVALSIENARVSEQLKKANAELKSLNAAKDKMISHLSHELRTPVAVLLSSIKVLSKKLTDLPEATWHPTLERMQRNLKRLIDIEDQVYDILEKKWFHHTPVFSLIFDECTDMIEALIAEETGESRVVQKVRQTLEKIYTTPHQDAVLVPLDQFVDARVQALRPLFSHRQVNLTTQLMPVPDIRIPVDPLQKVVDGLIRNAVENTPDGCDIQVQVHEKGRNVELVVHDQGIGLTQEAQKRIFEGFFTTQETLQYSSKTPFDFNAGGKGADLLRMKIFSERFNFKISMTSKRCSRLPDATDQCPGSNAVCDKKPGPACDGSTRVSVLFSLPGDTKIA</sequence>
<feature type="domain" description="PAS" evidence="6">
    <location>
        <begin position="34"/>
        <end position="78"/>
    </location>
</feature>
<dbReference type="CDD" id="cd00130">
    <property type="entry name" value="PAS"/>
    <property type="match status" value="1"/>
</dbReference>
<dbReference type="Proteomes" id="UP000014216">
    <property type="component" value="Unassembled WGS sequence"/>
</dbReference>
<proteinExistence type="predicted"/>
<dbReference type="Pfam" id="PF00989">
    <property type="entry name" value="PAS"/>
    <property type="match status" value="1"/>
</dbReference>
<dbReference type="SUPFAM" id="SSF55781">
    <property type="entry name" value="GAF domain-like"/>
    <property type="match status" value="1"/>
</dbReference>
<dbReference type="Gene3D" id="1.10.287.130">
    <property type="match status" value="1"/>
</dbReference>
<evidence type="ECO:0000256" key="3">
    <source>
        <dbReference type="ARBA" id="ARBA00022553"/>
    </source>
</evidence>
<dbReference type="InterPro" id="IPR036097">
    <property type="entry name" value="HisK_dim/P_sf"/>
</dbReference>
<name>S0FUL0_9BACT</name>
<dbReference type="Pfam" id="PF13185">
    <property type="entry name" value="GAF_2"/>
    <property type="match status" value="1"/>
</dbReference>
<dbReference type="RefSeq" id="WP_006967277.1">
    <property type="nucleotide sequence ID" value="NZ_APJX01000007.1"/>
</dbReference>
<dbReference type="InterPro" id="IPR005467">
    <property type="entry name" value="His_kinase_dom"/>
</dbReference>
<dbReference type="AlphaFoldDB" id="S0FUL0"/>
<dbReference type="SMART" id="SM00388">
    <property type="entry name" value="HisKA"/>
    <property type="match status" value="1"/>
</dbReference>
<feature type="coiled-coil region" evidence="4">
    <location>
        <begin position="315"/>
        <end position="342"/>
    </location>
</feature>
<keyword evidence="3" id="KW-0597">Phosphoprotein</keyword>
<evidence type="ECO:0000313" key="7">
    <source>
        <dbReference type="EMBL" id="EMS78768.1"/>
    </source>
</evidence>
<dbReference type="Gene3D" id="3.30.565.10">
    <property type="entry name" value="Histidine kinase-like ATPase, C-terminal domain"/>
    <property type="match status" value="1"/>
</dbReference>
<dbReference type="SUPFAM" id="SSF55785">
    <property type="entry name" value="PYP-like sensor domain (PAS domain)"/>
    <property type="match status" value="1"/>
</dbReference>
<evidence type="ECO:0000313" key="8">
    <source>
        <dbReference type="Proteomes" id="UP000014216"/>
    </source>
</evidence>
<dbReference type="PANTHER" id="PTHR43547:SF2">
    <property type="entry name" value="HYBRID SIGNAL TRANSDUCTION HISTIDINE KINASE C"/>
    <property type="match status" value="1"/>
</dbReference>
<evidence type="ECO:0000256" key="4">
    <source>
        <dbReference type="SAM" id="Coils"/>
    </source>
</evidence>
<keyword evidence="8" id="KW-1185">Reference proteome</keyword>
<dbReference type="SMART" id="SM00065">
    <property type="entry name" value="GAF"/>
    <property type="match status" value="1"/>
</dbReference>
<reference evidence="7 8" key="1">
    <citation type="journal article" date="2013" name="Genome Announc.">
        <title>Draft Genome Sequence of Desulfotignum phosphitoxidans DSM 13687 Strain FiPS-3.</title>
        <authorList>
            <person name="Poehlein A."/>
            <person name="Daniel R."/>
            <person name="Simeonova D.D."/>
        </authorList>
    </citation>
    <scope>NUCLEOTIDE SEQUENCE [LARGE SCALE GENOMIC DNA]</scope>
    <source>
        <strain evidence="7 8">DSM 13687</strain>
    </source>
</reference>
<dbReference type="GO" id="GO:0000155">
    <property type="term" value="F:phosphorelay sensor kinase activity"/>
    <property type="evidence" value="ECO:0007669"/>
    <property type="project" value="InterPro"/>
</dbReference>
<evidence type="ECO:0000259" key="5">
    <source>
        <dbReference type="PROSITE" id="PS50109"/>
    </source>
</evidence>
<dbReference type="Pfam" id="PF02518">
    <property type="entry name" value="HATPase_c"/>
    <property type="match status" value="1"/>
</dbReference>
<dbReference type="InterPro" id="IPR035965">
    <property type="entry name" value="PAS-like_dom_sf"/>
</dbReference>
<comment type="catalytic activity">
    <reaction evidence="1">
        <text>ATP + protein L-histidine = ADP + protein N-phospho-L-histidine.</text>
        <dbReference type="EC" id="2.7.13.3"/>
    </reaction>
</comment>
<dbReference type="EC" id="2.7.13.3" evidence="2"/>
<keyword evidence="4" id="KW-0175">Coiled coil</keyword>
<dbReference type="CDD" id="cd00082">
    <property type="entry name" value="HisKA"/>
    <property type="match status" value="1"/>
</dbReference>
<dbReference type="EMBL" id="APJX01000007">
    <property type="protein sequence ID" value="EMS78768.1"/>
    <property type="molecule type" value="Genomic_DNA"/>
</dbReference>
<dbReference type="PROSITE" id="PS50109">
    <property type="entry name" value="HIS_KIN"/>
    <property type="match status" value="1"/>
</dbReference>
<dbReference type="OrthoDB" id="5413104at2"/>
<dbReference type="InterPro" id="IPR013767">
    <property type="entry name" value="PAS_fold"/>
</dbReference>
<dbReference type="PANTHER" id="PTHR43547">
    <property type="entry name" value="TWO-COMPONENT HISTIDINE KINASE"/>
    <property type="match status" value="1"/>
</dbReference>
<evidence type="ECO:0000259" key="6">
    <source>
        <dbReference type="PROSITE" id="PS50112"/>
    </source>
</evidence>
<dbReference type="GO" id="GO:0006355">
    <property type="term" value="P:regulation of DNA-templated transcription"/>
    <property type="evidence" value="ECO:0007669"/>
    <property type="project" value="InterPro"/>
</dbReference>
<dbReference type="Pfam" id="PF00512">
    <property type="entry name" value="HisKA"/>
    <property type="match status" value="1"/>
</dbReference>
<gene>
    <name evidence="7" type="ORF">Dpo_7c02440</name>
</gene>
<dbReference type="Gene3D" id="3.30.450.40">
    <property type="match status" value="1"/>
</dbReference>
<dbReference type="PROSITE" id="PS50112">
    <property type="entry name" value="PAS"/>
    <property type="match status" value="1"/>
</dbReference>
<evidence type="ECO:0000256" key="2">
    <source>
        <dbReference type="ARBA" id="ARBA00012438"/>
    </source>
</evidence>
<dbReference type="InterPro" id="IPR000014">
    <property type="entry name" value="PAS"/>
</dbReference>
<dbReference type="InterPro" id="IPR003594">
    <property type="entry name" value="HATPase_dom"/>
</dbReference>
<dbReference type="InterPro" id="IPR029016">
    <property type="entry name" value="GAF-like_dom_sf"/>
</dbReference>
<dbReference type="SUPFAM" id="SSF47384">
    <property type="entry name" value="Homodimeric domain of signal transducing histidine kinase"/>
    <property type="match status" value="1"/>
</dbReference>
<dbReference type="Gene3D" id="3.30.450.20">
    <property type="entry name" value="PAS domain"/>
    <property type="match status" value="1"/>
</dbReference>
<comment type="caution">
    <text evidence="7">The sequence shown here is derived from an EMBL/GenBank/DDBJ whole genome shotgun (WGS) entry which is preliminary data.</text>
</comment>
<feature type="domain" description="Histidine kinase" evidence="5">
    <location>
        <begin position="342"/>
        <end position="596"/>
    </location>
</feature>
<dbReference type="SMART" id="SM00387">
    <property type="entry name" value="HATPase_c"/>
    <property type="match status" value="1"/>
</dbReference>